<proteinExistence type="predicted"/>
<organism evidence="1">
    <name type="scientific">uncultured Caudovirales phage</name>
    <dbReference type="NCBI Taxonomy" id="2100421"/>
    <lineage>
        <taxon>Viruses</taxon>
        <taxon>Duplodnaviria</taxon>
        <taxon>Heunggongvirae</taxon>
        <taxon>Uroviricota</taxon>
        <taxon>Caudoviricetes</taxon>
        <taxon>Peduoviridae</taxon>
        <taxon>Maltschvirus</taxon>
        <taxon>Maltschvirus maltsch</taxon>
    </lineage>
</organism>
<sequence length="110" mass="13028">MTLRSDLPIKYYLNLYNEEGLSDKFTLLFEILQYIIRVTNAKDKSLELKNIKFSSKSLKYVFGDKLNDETFKTNLVKSLKTMINDEYLVTEGDFIYFTKKGLTYFYLTND</sequence>
<name>A0A6J5PUT6_9CAUD</name>
<accession>A0A6J5PUT6</accession>
<gene>
    <name evidence="1" type="ORF">UFOVP972_296</name>
</gene>
<dbReference type="EMBL" id="LR796923">
    <property type="protein sequence ID" value="CAB4175649.1"/>
    <property type="molecule type" value="Genomic_DNA"/>
</dbReference>
<evidence type="ECO:0000313" key="1">
    <source>
        <dbReference type="EMBL" id="CAB4175649.1"/>
    </source>
</evidence>
<reference evidence="1" key="1">
    <citation type="submission" date="2020-05" db="EMBL/GenBank/DDBJ databases">
        <authorList>
            <person name="Chiriac C."/>
            <person name="Salcher M."/>
            <person name="Ghai R."/>
            <person name="Kavagutti S V."/>
        </authorList>
    </citation>
    <scope>NUCLEOTIDE SEQUENCE</scope>
</reference>
<protein>
    <submittedName>
        <fullName evidence="1">Uncharacterized protein</fullName>
    </submittedName>
</protein>